<dbReference type="AlphaFoldDB" id="A0A8H5TKS2"/>
<dbReference type="Proteomes" id="UP000562682">
    <property type="component" value="Unassembled WGS sequence"/>
</dbReference>
<organism evidence="1 2">
    <name type="scientific">Fusarium denticulatum</name>
    <dbReference type="NCBI Taxonomy" id="48507"/>
    <lineage>
        <taxon>Eukaryota</taxon>
        <taxon>Fungi</taxon>
        <taxon>Dikarya</taxon>
        <taxon>Ascomycota</taxon>
        <taxon>Pezizomycotina</taxon>
        <taxon>Sordariomycetes</taxon>
        <taxon>Hypocreomycetidae</taxon>
        <taxon>Hypocreales</taxon>
        <taxon>Nectriaceae</taxon>
        <taxon>Fusarium</taxon>
        <taxon>Fusarium fujikuroi species complex</taxon>
    </lineage>
</organism>
<accession>A0A8H5TKS2</accession>
<protein>
    <submittedName>
        <fullName evidence="1">Uncharacterized protein</fullName>
    </submittedName>
</protein>
<evidence type="ECO:0000313" key="1">
    <source>
        <dbReference type="EMBL" id="KAF5671646.1"/>
    </source>
</evidence>
<proteinExistence type="predicted"/>
<gene>
    <name evidence="1" type="ORF">FDENT_10822</name>
</gene>
<name>A0A8H5TKS2_9HYPO</name>
<comment type="caution">
    <text evidence="1">The sequence shown here is derived from an EMBL/GenBank/DDBJ whole genome shotgun (WGS) entry which is preliminary data.</text>
</comment>
<evidence type="ECO:0000313" key="2">
    <source>
        <dbReference type="Proteomes" id="UP000562682"/>
    </source>
</evidence>
<sequence length="170" mass="18756">MKMQSITRPGKPGELCQSWLTLYTLQGEPGIYSGLCGYCVSVIRPVAGESIIAMSSQLLLDLTGIGISDKGLEVIAHHDFQTAVRRYARAFKQELISSLHYKLLSYKIYNAEPVIIARDCGNGARRPSSHVNLNMIGDSSDALSDWTVSLELLIFGIQVLKKVFSIKSTY</sequence>
<reference evidence="1 2" key="1">
    <citation type="submission" date="2020-05" db="EMBL/GenBank/DDBJ databases">
        <title>Identification and distribution of gene clusters putatively required for synthesis of sphingolipid metabolism inhibitors in phylogenetically diverse species of the filamentous fungus Fusarium.</title>
        <authorList>
            <person name="Kim H.-S."/>
            <person name="Busman M."/>
            <person name="Brown D.W."/>
            <person name="Divon H."/>
            <person name="Uhlig S."/>
            <person name="Proctor R.H."/>
        </authorList>
    </citation>
    <scope>NUCLEOTIDE SEQUENCE [LARGE SCALE GENOMIC DNA]</scope>
    <source>
        <strain evidence="1 2">NRRL 25311</strain>
    </source>
</reference>
<dbReference type="EMBL" id="JAAOAK010000346">
    <property type="protein sequence ID" value="KAF5671646.1"/>
    <property type="molecule type" value="Genomic_DNA"/>
</dbReference>
<keyword evidence="2" id="KW-1185">Reference proteome</keyword>